<keyword evidence="11" id="KW-1185">Reference proteome</keyword>
<evidence type="ECO:0000256" key="3">
    <source>
        <dbReference type="ARBA" id="ARBA00022806"/>
    </source>
</evidence>
<evidence type="ECO:0000256" key="2">
    <source>
        <dbReference type="ARBA" id="ARBA00022801"/>
    </source>
</evidence>
<dbReference type="InterPro" id="IPR000629">
    <property type="entry name" value="RNA-helicase_DEAD-box_CS"/>
</dbReference>
<feature type="domain" description="Helicase ATP-binding" evidence="8">
    <location>
        <begin position="38"/>
        <end position="292"/>
    </location>
</feature>
<dbReference type="AlphaFoldDB" id="A0A023B4K0"/>
<evidence type="ECO:0000259" key="8">
    <source>
        <dbReference type="PROSITE" id="PS51192"/>
    </source>
</evidence>
<comment type="function">
    <text evidence="7">RNA helicase.</text>
</comment>
<reference evidence="10" key="1">
    <citation type="submission" date="2013-12" db="EMBL/GenBank/DDBJ databases">
        <authorList>
            <person name="Omoto C.K."/>
            <person name="Sibley D."/>
            <person name="Venepally P."/>
            <person name="Hadjithomas M."/>
            <person name="Karamycheva S."/>
            <person name="Brunk B."/>
            <person name="Roos D."/>
            <person name="Caler E."/>
            <person name="Lorenzi H."/>
        </authorList>
    </citation>
    <scope>NUCLEOTIDE SEQUENCE</scope>
</reference>
<keyword evidence="1 6" id="KW-0547">Nucleotide-binding</keyword>
<evidence type="ECO:0000256" key="1">
    <source>
        <dbReference type="ARBA" id="ARBA00022741"/>
    </source>
</evidence>
<dbReference type="Proteomes" id="UP000019763">
    <property type="component" value="Unassembled WGS sequence"/>
</dbReference>
<dbReference type="SMART" id="SM00490">
    <property type="entry name" value="HELICc"/>
    <property type="match status" value="1"/>
</dbReference>
<comment type="caution">
    <text evidence="10">The sequence shown here is derived from an EMBL/GenBank/DDBJ whole genome shotgun (WGS) entry which is preliminary data.</text>
</comment>
<dbReference type="GO" id="GO:0005524">
    <property type="term" value="F:ATP binding"/>
    <property type="evidence" value="ECO:0007669"/>
    <property type="project" value="UniProtKB-UniRule"/>
</dbReference>
<dbReference type="VEuPathDB" id="CryptoDB:GNI_101120"/>
<dbReference type="EC" id="3.6.4.13" evidence="7"/>
<dbReference type="CDD" id="cd18787">
    <property type="entry name" value="SF2_C_DEAD"/>
    <property type="match status" value="1"/>
</dbReference>
<dbReference type="InterPro" id="IPR027417">
    <property type="entry name" value="P-loop_NTPase"/>
</dbReference>
<feature type="domain" description="Helicase C-terminal" evidence="9">
    <location>
        <begin position="314"/>
        <end position="480"/>
    </location>
</feature>
<comment type="domain">
    <text evidence="7">The Q motif is unique to and characteristic of the DEAD box family of RNA helicases and controls ATP binding and hydrolysis.</text>
</comment>
<dbReference type="SUPFAM" id="SSF52540">
    <property type="entry name" value="P-loop containing nucleoside triphosphate hydrolases"/>
    <property type="match status" value="1"/>
</dbReference>
<dbReference type="EMBL" id="AFNH02000758">
    <property type="protein sequence ID" value="EZG56791.1"/>
    <property type="molecule type" value="Genomic_DNA"/>
</dbReference>
<name>A0A023B4K0_GRENI</name>
<gene>
    <name evidence="10" type="ORF">GNI_101120</name>
</gene>
<dbReference type="OMA" id="CTILMEH"/>
<keyword evidence="2 6" id="KW-0378">Hydrolase</keyword>
<dbReference type="Gene3D" id="3.40.50.300">
    <property type="entry name" value="P-loop containing nucleotide triphosphate hydrolases"/>
    <property type="match status" value="2"/>
</dbReference>
<keyword evidence="5 7" id="KW-0694">RNA-binding</keyword>
<keyword evidence="4 6" id="KW-0067">ATP-binding</keyword>
<organism evidence="10 11">
    <name type="scientific">Gregarina niphandrodes</name>
    <name type="common">Septate eugregarine</name>
    <dbReference type="NCBI Taxonomy" id="110365"/>
    <lineage>
        <taxon>Eukaryota</taxon>
        <taxon>Sar</taxon>
        <taxon>Alveolata</taxon>
        <taxon>Apicomplexa</taxon>
        <taxon>Conoidasida</taxon>
        <taxon>Gregarinasina</taxon>
        <taxon>Eugregarinorida</taxon>
        <taxon>Gregarinidae</taxon>
        <taxon>Gregarina</taxon>
    </lineage>
</organism>
<evidence type="ECO:0000256" key="7">
    <source>
        <dbReference type="RuleBase" id="RU365068"/>
    </source>
</evidence>
<dbReference type="Pfam" id="PF00271">
    <property type="entry name" value="Helicase_C"/>
    <property type="match status" value="1"/>
</dbReference>
<dbReference type="GO" id="GO:0003723">
    <property type="term" value="F:RNA binding"/>
    <property type="evidence" value="ECO:0007669"/>
    <property type="project" value="UniProtKB-UniRule"/>
</dbReference>
<dbReference type="GeneID" id="22913575"/>
<proteinExistence type="inferred from homology"/>
<sequence length="483" mass="54908">MHKILSDILKKEYGITALYPYQRDVLSYLSDTEKPVATSMNVGASDLIVYCPTGYGKTMAYVIPILNYLLTTSRKDGARTEQRGKKCERPDGLAALIIVPTKELAGQVSEVIESFLDRINADPNDGSPKLRKLELVTLAALKSVYEERVELQEKQPDVVVSVASRISSHCLQTTSEQWGNSYLWESLRYLVIDEADRLLSNSYDDWVTAVRYITEKADRIRGTKSDDFVKKEDILQRYWKQSGNDTTELEVNEPKVLRAIYPITLQKLLYTATDVKSFKGMASLRLLDPLCIRAQLDVDLLDQFFVITKKPAEHLVEAVLRTAGNKRFKAIIFCPAITKVRQIYKLLVTQGTQLGLEPTHVTTLTGDTSTRRRLEVMARFRKNESRILISTDLTARGINILDINHVYHCGLPHSPDVYIHRIGRTARCGNRGESHLFTNQANKMTAFQDGIRKIRPTSNMEVIRLEPPNEDIKEECERRSLVQ</sequence>
<comment type="similarity">
    <text evidence="6">Belongs to the DEAD box helicase family.</text>
</comment>
<dbReference type="SMART" id="SM00487">
    <property type="entry name" value="DEXDc"/>
    <property type="match status" value="1"/>
</dbReference>
<dbReference type="InterPro" id="IPR001650">
    <property type="entry name" value="Helicase_C-like"/>
</dbReference>
<dbReference type="eggNOG" id="KOG0347">
    <property type="taxonomic scope" value="Eukaryota"/>
</dbReference>
<dbReference type="PANTHER" id="PTHR24031">
    <property type="entry name" value="RNA HELICASE"/>
    <property type="match status" value="1"/>
</dbReference>
<dbReference type="InterPro" id="IPR011545">
    <property type="entry name" value="DEAD/DEAH_box_helicase_dom"/>
</dbReference>
<dbReference type="GO" id="GO:0003724">
    <property type="term" value="F:RNA helicase activity"/>
    <property type="evidence" value="ECO:0007669"/>
    <property type="project" value="UniProtKB-EC"/>
</dbReference>
<dbReference type="PROSITE" id="PS51192">
    <property type="entry name" value="HELICASE_ATP_BIND_1"/>
    <property type="match status" value="1"/>
</dbReference>
<dbReference type="PROSITE" id="PS00039">
    <property type="entry name" value="DEAD_ATP_HELICASE"/>
    <property type="match status" value="1"/>
</dbReference>
<evidence type="ECO:0000313" key="10">
    <source>
        <dbReference type="EMBL" id="EZG56791.1"/>
    </source>
</evidence>
<evidence type="ECO:0000256" key="6">
    <source>
        <dbReference type="RuleBase" id="RU000492"/>
    </source>
</evidence>
<dbReference type="PROSITE" id="PS51194">
    <property type="entry name" value="HELICASE_CTER"/>
    <property type="match status" value="1"/>
</dbReference>
<evidence type="ECO:0000256" key="5">
    <source>
        <dbReference type="ARBA" id="ARBA00022884"/>
    </source>
</evidence>
<dbReference type="InterPro" id="IPR014001">
    <property type="entry name" value="Helicase_ATP-bd"/>
</dbReference>
<evidence type="ECO:0000259" key="9">
    <source>
        <dbReference type="PROSITE" id="PS51194"/>
    </source>
</evidence>
<comment type="catalytic activity">
    <reaction evidence="7">
        <text>ATP + H2O = ADP + phosphate + H(+)</text>
        <dbReference type="Rhea" id="RHEA:13065"/>
        <dbReference type="ChEBI" id="CHEBI:15377"/>
        <dbReference type="ChEBI" id="CHEBI:15378"/>
        <dbReference type="ChEBI" id="CHEBI:30616"/>
        <dbReference type="ChEBI" id="CHEBI:43474"/>
        <dbReference type="ChEBI" id="CHEBI:456216"/>
        <dbReference type="EC" id="3.6.4.13"/>
    </reaction>
</comment>
<dbReference type="GO" id="GO:0016787">
    <property type="term" value="F:hydrolase activity"/>
    <property type="evidence" value="ECO:0007669"/>
    <property type="project" value="UniProtKB-KW"/>
</dbReference>
<dbReference type="RefSeq" id="XP_011131157.1">
    <property type="nucleotide sequence ID" value="XM_011132855.1"/>
</dbReference>
<evidence type="ECO:0000313" key="11">
    <source>
        <dbReference type="Proteomes" id="UP000019763"/>
    </source>
</evidence>
<evidence type="ECO:0000256" key="4">
    <source>
        <dbReference type="ARBA" id="ARBA00022840"/>
    </source>
</evidence>
<keyword evidence="3 6" id="KW-0347">Helicase</keyword>
<protein>
    <recommendedName>
        <fullName evidence="7">ATP-dependent RNA helicase</fullName>
        <ecNumber evidence="7">3.6.4.13</ecNumber>
    </recommendedName>
</protein>
<dbReference type="OrthoDB" id="3370at2759"/>
<dbReference type="Pfam" id="PF00270">
    <property type="entry name" value="DEAD"/>
    <property type="match status" value="1"/>
</dbReference>
<accession>A0A023B4K0</accession>